<organism evidence="1 2">
    <name type="scientific">Collybiopsis confluens</name>
    <dbReference type="NCBI Taxonomy" id="2823264"/>
    <lineage>
        <taxon>Eukaryota</taxon>
        <taxon>Fungi</taxon>
        <taxon>Dikarya</taxon>
        <taxon>Basidiomycota</taxon>
        <taxon>Agaricomycotina</taxon>
        <taxon>Agaricomycetes</taxon>
        <taxon>Agaricomycetidae</taxon>
        <taxon>Agaricales</taxon>
        <taxon>Marasmiineae</taxon>
        <taxon>Omphalotaceae</taxon>
        <taxon>Collybiopsis</taxon>
    </lineage>
</organism>
<sequence>MSAEIFYLATVEGAVPLKFWTACISISVDSDVSDLQQALKAKYTSTLNPFAVELYRLRQPRELDRDTAQTEFPNLTVLKEKTVGVRPRARISTLSADEDYVVILLCRRSQAPATPSPAVSEDLDDEVRDVVATREKDFKTFVQRLVTNKTPSVLARSVEYNINQSSINTALLDGRFTLTGPSTVAPPVELYHPVFGRFIRRCKEEIEIPEEILLHTASLLRSASRVADKESPCDTDSREILTQILGVPLEHISNQHNSSSDYMSVALTSMGINAASTVTEVKAEMGSGGSDPSTQLALSYARFYCRHERARIRELCSCPTFLIGLAGPWIVVMGAILTSRPIVQRLVPYEWLGRSRLFDDRQVHRIARLLYALRLSVVELNEYYTKLRQPDVRPGCIHPRFCPSITSFSIDKTRIPFVYDRPLEDSHACIIFKVTRTDTQTPVVIKFVRQYGCDAHRLMAANGMAPKLLSHTPLGGCYDELSVVAMEFVQGKTLEDVYDPSQPLPAPVKNRIREALDILAEGGFVFGDLRRPNVMLADGEEPLGERIRFIDFDWAAKDGEMRYPFDLADVVRWPSGASEHAWITREHQESMFRHL</sequence>
<dbReference type="Proteomes" id="UP000518752">
    <property type="component" value="Unassembled WGS sequence"/>
</dbReference>
<accession>A0A8H5HNB5</accession>
<evidence type="ECO:0008006" key="3">
    <source>
        <dbReference type="Google" id="ProtNLM"/>
    </source>
</evidence>
<proteinExistence type="predicted"/>
<gene>
    <name evidence="1" type="ORF">D9757_005878</name>
</gene>
<evidence type="ECO:0000313" key="1">
    <source>
        <dbReference type="EMBL" id="KAF5386518.1"/>
    </source>
</evidence>
<dbReference type="AlphaFoldDB" id="A0A8H5HNB5"/>
<keyword evidence="2" id="KW-1185">Reference proteome</keyword>
<dbReference type="SUPFAM" id="SSF56112">
    <property type="entry name" value="Protein kinase-like (PK-like)"/>
    <property type="match status" value="1"/>
</dbReference>
<comment type="caution">
    <text evidence="1">The sequence shown here is derived from an EMBL/GenBank/DDBJ whole genome shotgun (WGS) entry which is preliminary data.</text>
</comment>
<name>A0A8H5HNB5_9AGAR</name>
<dbReference type="OrthoDB" id="4062651at2759"/>
<dbReference type="Gene3D" id="1.10.510.10">
    <property type="entry name" value="Transferase(Phosphotransferase) domain 1"/>
    <property type="match status" value="1"/>
</dbReference>
<dbReference type="InterPro" id="IPR011009">
    <property type="entry name" value="Kinase-like_dom_sf"/>
</dbReference>
<dbReference type="EMBL" id="JAACJN010000035">
    <property type="protein sequence ID" value="KAF5386518.1"/>
    <property type="molecule type" value="Genomic_DNA"/>
</dbReference>
<reference evidence="1 2" key="1">
    <citation type="journal article" date="2020" name="ISME J.">
        <title>Uncovering the hidden diversity of litter-decomposition mechanisms in mushroom-forming fungi.</title>
        <authorList>
            <person name="Floudas D."/>
            <person name="Bentzer J."/>
            <person name="Ahren D."/>
            <person name="Johansson T."/>
            <person name="Persson P."/>
            <person name="Tunlid A."/>
        </authorList>
    </citation>
    <scope>NUCLEOTIDE SEQUENCE [LARGE SCALE GENOMIC DNA]</scope>
    <source>
        <strain evidence="1 2">CBS 406.79</strain>
    </source>
</reference>
<protein>
    <recommendedName>
        <fullName evidence="3">Protein kinase domain-containing protein</fullName>
    </recommendedName>
</protein>
<evidence type="ECO:0000313" key="2">
    <source>
        <dbReference type="Proteomes" id="UP000518752"/>
    </source>
</evidence>